<dbReference type="Pfam" id="PF01042">
    <property type="entry name" value="Ribonuc_L-PSP"/>
    <property type="match status" value="1"/>
</dbReference>
<gene>
    <name evidence="1" type="ORF">PHISCL_06386</name>
</gene>
<proteinExistence type="predicted"/>
<dbReference type="Gene3D" id="3.30.1330.40">
    <property type="entry name" value="RutC-like"/>
    <property type="match status" value="2"/>
</dbReference>
<feature type="non-terminal residue" evidence="1">
    <location>
        <position position="1"/>
    </location>
</feature>
<dbReference type="STRING" id="2070753.A0A3A2ZPF2"/>
<dbReference type="AlphaFoldDB" id="A0A3A2ZPF2"/>
<dbReference type="InterPro" id="IPR035959">
    <property type="entry name" value="RutC-like_sf"/>
</dbReference>
<sequence>EDSASGRLGIRPEDVRRPELLDGAFEGALEELLASPPESEDIEASMENLNLADSGLVDYQVSQTKNCGLWTISNITAPDAGPDAGEQMNGIARKARSLLEASGNGSTDDIIFSTVLLHSMVDFATVNGVYASLFKRPNPPARATIACGNSLGEGVKVMASFVVDLGPRDRRQGLHVQSRSYWAPANIGPYSQAMSIVQGTGRLVYIAGQIPLEPASMELASRSPEEGNSWFENYELRVVLSLQHLWRIGTAMQVDWWLGVIAFLSGEGCMDTKARVAWHIWEKMHTRNDEEMEEDDEPVLDAWDIKYGHRGDEQALKPALPDLPNFAVVQSNASVPPFFAVQVKELPRGSDIEWQGLGCRCARVEITPMEIQHGHQVDTVVDDDFTYTCIEIGIEHSDMVPQGLQRIIDTHCLHTEAHAVVYTRYPLSGSFTHGQIVPCKAIWSQEGRRLAAGIVLQRKKPS</sequence>
<dbReference type="PANTHER" id="PTHR12196">
    <property type="entry name" value="DOMAIN OF UNKNOWN FUNCTION 71 DUF71 -CONTAINING PROTEIN"/>
    <property type="match status" value="1"/>
</dbReference>
<comment type="caution">
    <text evidence="1">The sequence shown here is derived from an EMBL/GenBank/DDBJ whole genome shotgun (WGS) entry which is preliminary data.</text>
</comment>
<dbReference type="InterPro" id="IPR006175">
    <property type="entry name" value="YjgF/YER057c/UK114"/>
</dbReference>
<evidence type="ECO:0000313" key="2">
    <source>
        <dbReference type="Proteomes" id="UP000266188"/>
    </source>
</evidence>
<name>A0A3A2ZPF2_9EURO</name>
<dbReference type="PANTHER" id="PTHR12196:SF2">
    <property type="entry name" value="DIPHTHINE--AMMONIA LIGASE"/>
    <property type="match status" value="1"/>
</dbReference>
<dbReference type="Proteomes" id="UP000266188">
    <property type="component" value="Unassembled WGS sequence"/>
</dbReference>
<organism evidence="1 2">
    <name type="scientific">Aspergillus sclerotialis</name>
    <dbReference type="NCBI Taxonomy" id="2070753"/>
    <lineage>
        <taxon>Eukaryota</taxon>
        <taxon>Fungi</taxon>
        <taxon>Dikarya</taxon>
        <taxon>Ascomycota</taxon>
        <taxon>Pezizomycotina</taxon>
        <taxon>Eurotiomycetes</taxon>
        <taxon>Eurotiomycetidae</taxon>
        <taxon>Eurotiales</taxon>
        <taxon>Aspergillaceae</taxon>
        <taxon>Aspergillus</taxon>
        <taxon>Aspergillus subgen. Polypaecilum</taxon>
    </lineage>
</organism>
<dbReference type="GO" id="GO:0017178">
    <property type="term" value="F:diphthine-ammonia ligase activity"/>
    <property type="evidence" value="ECO:0007669"/>
    <property type="project" value="TreeGrafter"/>
</dbReference>
<dbReference type="GO" id="GO:0017183">
    <property type="term" value="P:protein histidyl modification to diphthamide"/>
    <property type="evidence" value="ECO:0007669"/>
    <property type="project" value="TreeGrafter"/>
</dbReference>
<evidence type="ECO:0000313" key="1">
    <source>
        <dbReference type="EMBL" id="RJE21264.1"/>
    </source>
</evidence>
<protein>
    <submittedName>
        <fullName evidence="1">Uncharacterized protein</fullName>
    </submittedName>
</protein>
<dbReference type="CDD" id="cd06156">
    <property type="entry name" value="eu_AANH_C_2"/>
    <property type="match status" value="1"/>
</dbReference>
<dbReference type="OrthoDB" id="686384at2759"/>
<dbReference type="SUPFAM" id="SSF55298">
    <property type="entry name" value="YjgF-like"/>
    <property type="match status" value="2"/>
</dbReference>
<reference evidence="2" key="1">
    <citation type="submission" date="2017-02" db="EMBL/GenBank/DDBJ databases">
        <authorList>
            <person name="Tafer H."/>
            <person name="Lopandic K."/>
        </authorList>
    </citation>
    <scope>NUCLEOTIDE SEQUENCE [LARGE SCALE GENOMIC DNA]</scope>
    <source>
        <strain evidence="2">CBS 366.77</strain>
    </source>
</reference>
<keyword evidence="2" id="KW-1185">Reference proteome</keyword>
<dbReference type="EMBL" id="MVGC01000240">
    <property type="protein sequence ID" value="RJE21264.1"/>
    <property type="molecule type" value="Genomic_DNA"/>
</dbReference>
<dbReference type="InterPro" id="IPR030662">
    <property type="entry name" value="DPH6/MJ0570"/>
</dbReference>
<dbReference type="CDD" id="cd06155">
    <property type="entry name" value="eu_AANH_C_1"/>
    <property type="match status" value="1"/>
</dbReference>
<accession>A0A3A2ZPF2</accession>